<name>A0A9N8ZD36_9GLOM</name>
<dbReference type="SUPFAM" id="SSF52540">
    <property type="entry name" value="P-loop containing nucleoside triphosphate hydrolases"/>
    <property type="match status" value="1"/>
</dbReference>
<dbReference type="AlphaFoldDB" id="A0A9N8ZD36"/>
<dbReference type="Proteomes" id="UP000789706">
    <property type="component" value="Unassembled WGS sequence"/>
</dbReference>
<evidence type="ECO:0000313" key="2">
    <source>
        <dbReference type="Proteomes" id="UP000789706"/>
    </source>
</evidence>
<protein>
    <submittedName>
        <fullName evidence="1">9989_t:CDS:1</fullName>
    </submittedName>
</protein>
<dbReference type="Gene3D" id="3.40.50.300">
    <property type="entry name" value="P-loop containing nucleotide triphosphate hydrolases"/>
    <property type="match status" value="1"/>
</dbReference>
<sequence>MPEVQLSSPHRGKRADNPYEHLKQTMARMRRGENKNNMDIIINETPAKFSEKTINKARKVLKGYQELFDLLNRNVSLGESNTCILIGPTGCGKTVLLKKA</sequence>
<gene>
    <name evidence="1" type="ORF">DEBURN_LOCUS3688</name>
</gene>
<dbReference type="EMBL" id="CAJVPK010000242">
    <property type="protein sequence ID" value="CAG8481487.1"/>
    <property type="molecule type" value="Genomic_DNA"/>
</dbReference>
<comment type="caution">
    <text evidence="1">The sequence shown here is derived from an EMBL/GenBank/DDBJ whole genome shotgun (WGS) entry which is preliminary data.</text>
</comment>
<dbReference type="OrthoDB" id="21124at2759"/>
<dbReference type="InterPro" id="IPR027417">
    <property type="entry name" value="P-loop_NTPase"/>
</dbReference>
<keyword evidence="2" id="KW-1185">Reference proteome</keyword>
<accession>A0A9N8ZD36</accession>
<reference evidence="1" key="1">
    <citation type="submission" date="2021-06" db="EMBL/GenBank/DDBJ databases">
        <authorList>
            <person name="Kallberg Y."/>
            <person name="Tangrot J."/>
            <person name="Rosling A."/>
        </authorList>
    </citation>
    <scope>NUCLEOTIDE SEQUENCE</scope>
    <source>
        <strain evidence="1">AZ414A</strain>
    </source>
</reference>
<organism evidence="1 2">
    <name type="scientific">Diversispora eburnea</name>
    <dbReference type="NCBI Taxonomy" id="1213867"/>
    <lineage>
        <taxon>Eukaryota</taxon>
        <taxon>Fungi</taxon>
        <taxon>Fungi incertae sedis</taxon>
        <taxon>Mucoromycota</taxon>
        <taxon>Glomeromycotina</taxon>
        <taxon>Glomeromycetes</taxon>
        <taxon>Diversisporales</taxon>
        <taxon>Diversisporaceae</taxon>
        <taxon>Diversispora</taxon>
    </lineage>
</organism>
<evidence type="ECO:0000313" key="1">
    <source>
        <dbReference type="EMBL" id="CAG8481487.1"/>
    </source>
</evidence>
<proteinExistence type="predicted"/>